<keyword evidence="2" id="KW-0378">Hydrolase</keyword>
<dbReference type="GO" id="GO:0004181">
    <property type="term" value="F:metallocarboxypeptidase activity"/>
    <property type="evidence" value="ECO:0007669"/>
    <property type="project" value="InterPro"/>
</dbReference>
<dbReference type="GO" id="GO:0008270">
    <property type="term" value="F:zinc ion binding"/>
    <property type="evidence" value="ECO:0007669"/>
    <property type="project" value="InterPro"/>
</dbReference>
<dbReference type="AlphaFoldDB" id="A0A1M5U1I0"/>
<dbReference type="STRING" id="1089305.SAMN05444148_2327"/>
<dbReference type="EMBL" id="FQWS01000002">
    <property type="protein sequence ID" value="SHH56503.1"/>
    <property type="molecule type" value="Genomic_DNA"/>
</dbReference>
<reference evidence="3" key="1">
    <citation type="submission" date="2016-11" db="EMBL/GenBank/DDBJ databases">
        <authorList>
            <person name="Varghese N."/>
            <person name="Submissions S."/>
        </authorList>
    </citation>
    <scope>NUCLEOTIDE SEQUENCE [LARGE SCALE GENOMIC DNA]</scope>
    <source>
        <strain evidence="3">DSM 25330</strain>
    </source>
</reference>
<protein>
    <submittedName>
        <fullName evidence="2">Zinc carboxypeptidase</fullName>
    </submittedName>
</protein>
<keyword evidence="2" id="KW-0121">Carboxypeptidase</keyword>
<proteinExistence type="predicted"/>
<evidence type="ECO:0000259" key="1">
    <source>
        <dbReference type="Pfam" id="PF00246"/>
    </source>
</evidence>
<dbReference type="InterPro" id="IPR000834">
    <property type="entry name" value="Peptidase_M14"/>
</dbReference>
<dbReference type="SUPFAM" id="SSF53187">
    <property type="entry name" value="Zn-dependent exopeptidases"/>
    <property type="match status" value="1"/>
</dbReference>
<dbReference type="OrthoDB" id="1119199at2"/>
<gene>
    <name evidence="2" type="ORF">SAMN05444148_2327</name>
</gene>
<keyword evidence="2" id="KW-0645">Protease</keyword>
<organism evidence="2 3">
    <name type="scientific">Winogradskyella jejuensis</name>
    <dbReference type="NCBI Taxonomy" id="1089305"/>
    <lineage>
        <taxon>Bacteria</taxon>
        <taxon>Pseudomonadati</taxon>
        <taxon>Bacteroidota</taxon>
        <taxon>Flavobacteriia</taxon>
        <taxon>Flavobacteriales</taxon>
        <taxon>Flavobacteriaceae</taxon>
        <taxon>Winogradskyella</taxon>
    </lineage>
</organism>
<dbReference type="Proteomes" id="UP000184522">
    <property type="component" value="Unassembled WGS sequence"/>
</dbReference>
<dbReference type="Pfam" id="PF00246">
    <property type="entry name" value="Peptidase_M14"/>
    <property type="match status" value="1"/>
</dbReference>
<keyword evidence="3" id="KW-1185">Reference proteome</keyword>
<accession>A0A1M5U1I0</accession>
<dbReference type="RefSeq" id="WP_073086606.1">
    <property type="nucleotide sequence ID" value="NZ_FQWS01000002.1"/>
</dbReference>
<dbReference type="GO" id="GO:0006508">
    <property type="term" value="P:proteolysis"/>
    <property type="evidence" value="ECO:0007669"/>
    <property type="project" value="InterPro"/>
</dbReference>
<sequence length="383" mass="43874">MDISRLSELYKIYKEKSLFGRYITLEKIAPLLKKFESDFEVSLIGYSVKQKPIHSVKVGNGPIKILLWSQMHGNESTTTKAIFDILNVFSTSNSEFKTTLYNCTLQIIPMLNPDGAERYTRLNANEVDLNRDANDLSQPESKVLRQCFDAFQPNYCFNLHGQRTIFGAGDTGKPATLSFLSPSEDQERTVTTTRKKAMTIISLINHKLQQELPNAIGRYDDGFNINCVGDIFQSLGVPTVLYEAGHYANDYDREITREYIFKAIYYGLEAISNEKTLVDRVEHYFAIPENKKNFYDVIIRNAKTQSKDAHSTDIAIQFKEVLENHTINFVPIVEKIENLDEYFAHYEIDAKGHLVLDEKNLPLKVANEIVFVMLNNRKILIKS</sequence>
<feature type="domain" description="Peptidase M14" evidence="1">
    <location>
        <begin position="39"/>
        <end position="135"/>
    </location>
</feature>
<dbReference type="CDD" id="cd06239">
    <property type="entry name" value="M14-like"/>
    <property type="match status" value="1"/>
</dbReference>
<name>A0A1M5U1I0_9FLAO</name>
<evidence type="ECO:0000313" key="2">
    <source>
        <dbReference type="EMBL" id="SHH56503.1"/>
    </source>
</evidence>
<evidence type="ECO:0000313" key="3">
    <source>
        <dbReference type="Proteomes" id="UP000184522"/>
    </source>
</evidence>
<dbReference type="Gene3D" id="3.40.630.10">
    <property type="entry name" value="Zn peptidases"/>
    <property type="match status" value="1"/>
</dbReference>